<dbReference type="AlphaFoldDB" id="A0AAV1FXA8"/>
<feature type="domain" description="F-box" evidence="1">
    <location>
        <begin position="127"/>
        <end position="173"/>
    </location>
</feature>
<protein>
    <submittedName>
        <fullName evidence="2">F-box only protein 36a isoform X1</fullName>
    </submittedName>
</protein>
<dbReference type="Proteomes" id="UP001178508">
    <property type="component" value="Chromosome 10"/>
</dbReference>
<organism evidence="2 3">
    <name type="scientific">Xyrichtys novacula</name>
    <name type="common">Pearly razorfish</name>
    <name type="synonym">Hemipteronotus novacula</name>
    <dbReference type="NCBI Taxonomy" id="13765"/>
    <lineage>
        <taxon>Eukaryota</taxon>
        <taxon>Metazoa</taxon>
        <taxon>Chordata</taxon>
        <taxon>Craniata</taxon>
        <taxon>Vertebrata</taxon>
        <taxon>Euteleostomi</taxon>
        <taxon>Actinopterygii</taxon>
        <taxon>Neopterygii</taxon>
        <taxon>Teleostei</taxon>
        <taxon>Neoteleostei</taxon>
        <taxon>Acanthomorphata</taxon>
        <taxon>Eupercaria</taxon>
        <taxon>Labriformes</taxon>
        <taxon>Labridae</taxon>
        <taxon>Xyrichtys</taxon>
    </lineage>
</organism>
<evidence type="ECO:0000313" key="2">
    <source>
        <dbReference type="EMBL" id="CAJ1065688.1"/>
    </source>
</evidence>
<dbReference type="CDD" id="cd22106">
    <property type="entry name" value="F-box_FBXO36"/>
    <property type="match status" value="1"/>
</dbReference>
<dbReference type="Gene3D" id="1.20.1280.50">
    <property type="match status" value="1"/>
</dbReference>
<name>A0AAV1FXA8_XYRNO</name>
<proteinExistence type="predicted"/>
<dbReference type="EMBL" id="OY660873">
    <property type="protein sequence ID" value="CAJ1065688.1"/>
    <property type="molecule type" value="Genomic_DNA"/>
</dbReference>
<dbReference type="InterPro" id="IPR036047">
    <property type="entry name" value="F-box-like_dom_sf"/>
</dbReference>
<dbReference type="SUPFAM" id="SSF81383">
    <property type="entry name" value="F-box domain"/>
    <property type="match status" value="1"/>
</dbReference>
<reference evidence="2" key="1">
    <citation type="submission" date="2023-08" db="EMBL/GenBank/DDBJ databases">
        <authorList>
            <person name="Alioto T."/>
            <person name="Alioto T."/>
            <person name="Gomez Garrido J."/>
        </authorList>
    </citation>
    <scope>NUCLEOTIDE SEQUENCE</scope>
</reference>
<sequence length="210" mass="24190">MFRQKEENNGQRSSPWFDLNTNISVEGCHRNRFAAQMASLLGEQLFQISDQGPPPSKDFYQVVITKTEVILRTWKISLRPGFRGAAPTTLRTTHQDFLHHKPLQRQVGAVFGQVILEYAVSLCQGKFDYLERLPDDILLKVLSHLELKDTALLAQVSHRFSKLCDSEKFWEQTVRNHCAEFTADMEGLANTMGWKKIFFTCFYRSGSKDQ</sequence>
<dbReference type="PROSITE" id="PS50181">
    <property type="entry name" value="FBOX"/>
    <property type="match status" value="1"/>
</dbReference>
<dbReference type="InterPro" id="IPR001810">
    <property type="entry name" value="F-box_dom"/>
</dbReference>
<evidence type="ECO:0000259" key="1">
    <source>
        <dbReference type="PROSITE" id="PS50181"/>
    </source>
</evidence>
<dbReference type="Pfam" id="PF00646">
    <property type="entry name" value="F-box"/>
    <property type="match status" value="1"/>
</dbReference>
<gene>
    <name evidence="2" type="ORF">XNOV1_A023545</name>
</gene>
<evidence type="ECO:0000313" key="3">
    <source>
        <dbReference type="Proteomes" id="UP001178508"/>
    </source>
</evidence>
<keyword evidence="3" id="KW-1185">Reference proteome</keyword>
<dbReference type="SMART" id="SM00256">
    <property type="entry name" value="FBOX"/>
    <property type="match status" value="1"/>
</dbReference>
<accession>A0AAV1FXA8</accession>